<proteinExistence type="predicted"/>
<keyword evidence="3" id="KW-1185">Reference proteome</keyword>
<dbReference type="AlphaFoldDB" id="A0A1V4J3M8"/>
<organism evidence="2 3">
    <name type="scientific">Patagioenas fasciata monilis</name>
    <dbReference type="NCBI Taxonomy" id="372326"/>
    <lineage>
        <taxon>Eukaryota</taxon>
        <taxon>Metazoa</taxon>
        <taxon>Chordata</taxon>
        <taxon>Craniata</taxon>
        <taxon>Vertebrata</taxon>
        <taxon>Euteleostomi</taxon>
        <taxon>Archelosauria</taxon>
        <taxon>Archosauria</taxon>
        <taxon>Dinosauria</taxon>
        <taxon>Saurischia</taxon>
        <taxon>Theropoda</taxon>
        <taxon>Coelurosauria</taxon>
        <taxon>Aves</taxon>
        <taxon>Neognathae</taxon>
        <taxon>Neoaves</taxon>
        <taxon>Columbimorphae</taxon>
        <taxon>Columbiformes</taxon>
        <taxon>Columbidae</taxon>
        <taxon>Patagioenas</taxon>
    </lineage>
</organism>
<accession>A0A1V4J3M8</accession>
<sequence>MQTPGFRKFVPSQGRIPKPTTLERRASPYLSAWITKEKGFLLAQSRERRIVFQWVNESDPFTKDEFENEALLMQRRSKATYSFGENYSPEFPDSEV</sequence>
<reference evidence="2 3" key="1">
    <citation type="submission" date="2016-02" db="EMBL/GenBank/DDBJ databases">
        <title>Band-tailed pigeon sequencing and assembly.</title>
        <authorList>
            <person name="Soares A.E."/>
            <person name="Novak B.J."/>
            <person name="Rice E.S."/>
            <person name="O'Connell B."/>
            <person name="Chang D."/>
            <person name="Weber S."/>
            <person name="Shapiro B."/>
        </authorList>
    </citation>
    <scope>NUCLEOTIDE SEQUENCE [LARGE SCALE GENOMIC DNA]</scope>
    <source>
        <strain evidence="2">BTP2013</strain>
        <tissue evidence="2">Blood</tissue>
    </source>
</reference>
<dbReference type="Proteomes" id="UP000190648">
    <property type="component" value="Unassembled WGS sequence"/>
</dbReference>
<gene>
    <name evidence="2" type="ORF">AV530_016802</name>
</gene>
<dbReference type="EMBL" id="LSYS01009367">
    <property type="protein sequence ID" value="OPJ66823.1"/>
    <property type="molecule type" value="Genomic_DNA"/>
</dbReference>
<protein>
    <submittedName>
        <fullName evidence="2">Uncharacterized protein</fullName>
    </submittedName>
</protein>
<evidence type="ECO:0000313" key="3">
    <source>
        <dbReference type="Proteomes" id="UP000190648"/>
    </source>
</evidence>
<evidence type="ECO:0000313" key="2">
    <source>
        <dbReference type="EMBL" id="OPJ66823.1"/>
    </source>
</evidence>
<feature type="region of interest" description="Disordered" evidence="1">
    <location>
        <begin position="1"/>
        <end position="20"/>
    </location>
</feature>
<comment type="caution">
    <text evidence="2">The sequence shown here is derived from an EMBL/GenBank/DDBJ whole genome shotgun (WGS) entry which is preliminary data.</text>
</comment>
<evidence type="ECO:0000256" key="1">
    <source>
        <dbReference type="SAM" id="MobiDB-lite"/>
    </source>
</evidence>
<name>A0A1V4J3M8_PATFA</name>